<evidence type="ECO:0000259" key="2">
    <source>
        <dbReference type="Pfam" id="PF18755"/>
    </source>
</evidence>
<name>A0ABZ1F0U5_9ACTN</name>
<dbReference type="Proteomes" id="UP001356428">
    <property type="component" value="Chromosome"/>
</dbReference>
<dbReference type="RefSeq" id="WP_326741079.1">
    <property type="nucleotide sequence ID" value="NZ_CP109083.1"/>
</dbReference>
<feature type="compositionally biased region" description="Basic and acidic residues" evidence="1">
    <location>
        <begin position="50"/>
        <end position="71"/>
    </location>
</feature>
<evidence type="ECO:0000256" key="1">
    <source>
        <dbReference type="SAM" id="MobiDB-lite"/>
    </source>
</evidence>
<accession>A0ABZ1F0U5</accession>
<evidence type="ECO:0000313" key="3">
    <source>
        <dbReference type="EMBL" id="WSB10013.1"/>
    </source>
</evidence>
<feature type="region of interest" description="Disordered" evidence="1">
    <location>
        <begin position="48"/>
        <end position="88"/>
    </location>
</feature>
<keyword evidence="4" id="KW-1185">Reference proteome</keyword>
<organism evidence="3 4">
    <name type="scientific">Streptomyces cyaneofuscatus</name>
    <dbReference type="NCBI Taxonomy" id="66883"/>
    <lineage>
        <taxon>Bacteria</taxon>
        <taxon>Bacillati</taxon>
        <taxon>Actinomycetota</taxon>
        <taxon>Actinomycetes</taxon>
        <taxon>Kitasatosporales</taxon>
        <taxon>Streptomycetaceae</taxon>
        <taxon>Streptomyces</taxon>
    </lineage>
</organism>
<feature type="compositionally biased region" description="Low complexity" evidence="1">
    <location>
        <begin position="118"/>
        <end position="132"/>
    </location>
</feature>
<evidence type="ECO:0000313" key="4">
    <source>
        <dbReference type="Proteomes" id="UP001356428"/>
    </source>
</evidence>
<dbReference type="EMBL" id="CP109083">
    <property type="protein sequence ID" value="WSB10013.1"/>
    <property type="molecule type" value="Genomic_DNA"/>
</dbReference>
<sequence>MAECTVDGSADEPLGRASYLFEGRRVLVSDLVHAGLLGAGTHLTFRQRRSGQEHLDQVTSDGRSELSDGQRFKSPSAPAAAATGRDPYDGWTSWALGNGNLLDAVDGPAARHARLRTPGSRRMPRRQSPSPSGICLAGGGREGGASRRG</sequence>
<proteinExistence type="predicted"/>
<dbReference type="InterPro" id="IPR040843">
    <property type="entry name" value="RAMA"/>
</dbReference>
<gene>
    <name evidence="3" type="ORF">OG849_23645</name>
</gene>
<reference evidence="3 4" key="1">
    <citation type="submission" date="2022-10" db="EMBL/GenBank/DDBJ databases">
        <title>The complete genomes of actinobacterial strains from the NBC collection.</title>
        <authorList>
            <person name="Joergensen T.S."/>
            <person name="Alvarez Arevalo M."/>
            <person name="Sterndorff E.B."/>
            <person name="Faurdal D."/>
            <person name="Vuksanovic O."/>
            <person name="Mourched A.-S."/>
            <person name="Charusanti P."/>
            <person name="Shaw S."/>
            <person name="Blin K."/>
            <person name="Weber T."/>
        </authorList>
    </citation>
    <scope>NUCLEOTIDE SEQUENCE [LARGE SCALE GENOMIC DNA]</scope>
    <source>
        <strain evidence="3 4">NBC 01792</strain>
    </source>
</reference>
<dbReference type="Pfam" id="PF18755">
    <property type="entry name" value="RAMA"/>
    <property type="match status" value="1"/>
</dbReference>
<feature type="domain" description="RAMA" evidence="2">
    <location>
        <begin position="14"/>
        <end position="105"/>
    </location>
</feature>
<protein>
    <recommendedName>
        <fullName evidence="2">RAMA domain-containing protein</fullName>
    </recommendedName>
</protein>
<feature type="region of interest" description="Disordered" evidence="1">
    <location>
        <begin position="105"/>
        <end position="149"/>
    </location>
</feature>